<proteinExistence type="inferred from homology"/>
<dbReference type="Pfam" id="PF25087">
    <property type="entry name" value="GMPPB_C"/>
    <property type="match status" value="1"/>
</dbReference>
<evidence type="ECO:0000256" key="4">
    <source>
        <dbReference type="ARBA" id="ARBA00022679"/>
    </source>
</evidence>
<dbReference type="InterPro" id="IPR050486">
    <property type="entry name" value="Mannose-1P_guanyltransferase"/>
</dbReference>
<evidence type="ECO:0000256" key="1">
    <source>
        <dbReference type="ARBA" id="ARBA00004823"/>
    </source>
</evidence>
<dbReference type="CDD" id="cd06428">
    <property type="entry name" value="M1P_guanylylT_A_like_N"/>
    <property type="match status" value="1"/>
</dbReference>
<dbReference type="SUPFAM" id="SSF53448">
    <property type="entry name" value="Nucleotide-diphospho-sugar transferases"/>
    <property type="match status" value="1"/>
</dbReference>
<dbReference type="SUPFAM" id="SSF51161">
    <property type="entry name" value="Trimeric LpxA-like enzymes"/>
    <property type="match status" value="1"/>
</dbReference>
<dbReference type="PANTHER" id="PTHR22572">
    <property type="entry name" value="SUGAR-1-PHOSPHATE GUANYL TRANSFERASE"/>
    <property type="match status" value="1"/>
</dbReference>
<dbReference type="EMBL" id="JAKWFO010000004">
    <property type="protein sequence ID" value="KAI9637418.1"/>
    <property type="molecule type" value="Genomic_DNA"/>
</dbReference>
<evidence type="ECO:0000256" key="2">
    <source>
        <dbReference type="ARBA" id="ARBA00007274"/>
    </source>
</evidence>
<feature type="domain" description="Nucleotidyl transferase" evidence="6">
    <location>
        <begin position="5"/>
        <end position="203"/>
    </location>
</feature>
<sequence>MATTKGVILVGGPSKGTRMRPLTLDCAKPLLPIAGKPMVWHPLASLAKMPGLTEVLIIGFYEDSVMAGFVKDAKREFPNIAISYLREYRPLGTAGGLYHFRDSILRPPCPQNIFICNIDICCSFPFQEMMDLHSKHRGVGTIMGVNVKRETATQYGCIVSDPSSLVVHYVEKPESWISNMVNGGVYLFDKSLFDEIKVAMDDKAARAAEDPLVQSDEMLRLEQDVIVPLAAARKMHVYETKDFWRQIKSAASAVSASSLYLSRFQKTHPELLAKPSATVLAPSYIDPSATIDPTAKIGPNVAIGPGVRVAAGVRVKDAIIFEGTSLEQHSCVLNSIVGQNCQIGPWARLDGVPEPEDNKGKISVTVLATEVTLAPETLVRSCIVLPNKTLSKSYASRVVL</sequence>
<comment type="pathway">
    <text evidence="1">Nucleotide-sugar biosynthesis; GDP-alpha-D-mannose biosynthesis; GDP-alpha-D-mannose from alpha-D-mannose 1-phosphate (GTP route): step 1/1.</text>
</comment>
<evidence type="ECO:0000313" key="9">
    <source>
        <dbReference type="Proteomes" id="UP001164286"/>
    </source>
</evidence>
<evidence type="ECO:0000256" key="3">
    <source>
        <dbReference type="ARBA" id="ARBA00012387"/>
    </source>
</evidence>
<dbReference type="AlphaFoldDB" id="A0AA38HAP0"/>
<name>A0AA38HAP0_9TREE</name>
<dbReference type="RefSeq" id="XP_052947195.1">
    <property type="nucleotide sequence ID" value="XM_053092377.1"/>
</dbReference>
<comment type="similarity">
    <text evidence="2">Belongs to the transferase hexapeptide repeat family.</text>
</comment>
<dbReference type="InterPro" id="IPR056729">
    <property type="entry name" value="GMPPB_C"/>
</dbReference>
<dbReference type="Pfam" id="PF00483">
    <property type="entry name" value="NTP_transferase"/>
    <property type="match status" value="1"/>
</dbReference>
<dbReference type="GO" id="GO:0005525">
    <property type="term" value="F:GTP binding"/>
    <property type="evidence" value="ECO:0007669"/>
    <property type="project" value="UniProtKB-KW"/>
</dbReference>
<gene>
    <name evidence="8" type="ORF">MKK02DRAFT_43340</name>
</gene>
<dbReference type="PROSITE" id="PS00101">
    <property type="entry name" value="HEXAPEP_TRANSFERASES"/>
    <property type="match status" value="2"/>
</dbReference>
<dbReference type="InterPro" id="IPR018357">
    <property type="entry name" value="Hexapep_transf_CS"/>
</dbReference>
<organism evidence="8 9">
    <name type="scientific">Dioszegia hungarica</name>
    <dbReference type="NCBI Taxonomy" id="4972"/>
    <lineage>
        <taxon>Eukaryota</taxon>
        <taxon>Fungi</taxon>
        <taxon>Dikarya</taxon>
        <taxon>Basidiomycota</taxon>
        <taxon>Agaricomycotina</taxon>
        <taxon>Tremellomycetes</taxon>
        <taxon>Tremellales</taxon>
        <taxon>Bulleribasidiaceae</taxon>
        <taxon>Dioszegia</taxon>
    </lineage>
</organism>
<dbReference type="GeneID" id="77731582"/>
<dbReference type="Gene3D" id="3.90.550.10">
    <property type="entry name" value="Spore Coat Polysaccharide Biosynthesis Protein SpsA, Chain A"/>
    <property type="match status" value="1"/>
</dbReference>
<reference evidence="8" key="1">
    <citation type="journal article" date="2022" name="G3 (Bethesda)">
        <title>High quality genome of the basidiomycete yeast Dioszegia hungarica PDD-24b-2 isolated from cloud water.</title>
        <authorList>
            <person name="Jarrige D."/>
            <person name="Haridas S."/>
            <person name="Bleykasten-Grosshans C."/>
            <person name="Joly M."/>
            <person name="Nadalig T."/>
            <person name="Sancelme M."/>
            <person name="Vuilleumier S."/>
            <person name="Grigoriev I.V."/>
            <person name="Amato P."/>
            <person name="Bringel F."/>
        </authorList>
    </citation>
    <scope>NUCLEOTIDE SEQUENCE</scope>
    <source>
        <strain evidence="8">PDD-24b-2</strain>
    </source>
</reference>
<keyword evidence="9" id="KW-1185">Reference proteome</keyword>
<keyword evidence="4 8" id="KW-0808">Transferase</keyword>
<dbReference type="Proteomes" id="UP001164286">
    <property type="component" value="Unassembled WGS sequence"/>
</dbReference>
<dbReference type="EC" id="2.7.7.13" evidence="3"/>
<comment type="catalytic activity">
    <reaction evidence="5">
        <text>alpha-D-mannose 1-phosphate + GTP + H(+) = GDP-alpha-D-mannose + diphosphate</text>
        <dbReference type="Rhea" id="RHEA:15229"/>
        <dbReference type="ChEBI" id="CHEBI:15378"/>
        <dbReference type="ChEBI" id="CHEBI:33019"/>
        <dbReference type="ChEBI" id="CHEBI:37565"/>
        <dbReference type="ChEBI" id="CHEBI:57527"/>
        <dbReference type="ChEBI" id="CHEBI:58409"/>
        <dbReference type="EC" id="2.7.7.13"/>
    </reaction>
</comment>
<evidence type="ECO:0000259" key="6">
    <source>
        <dbReference type="Pfam" id="PF00483"/>
    </source>
</evidence>
<protein>
    <recommendedName>
        <fullName evidence="3">mannose-1-phosphate guanylyltransferase</fullName>
        <ecNumber evidence="3">2.7.7.13</ecNumber>
    </recommendedName>
</protein>
<dbReference type="InterPro" id="IPR011004">
    <property type="entry name" value="Trimer_LpxA-like_sf"/>
</dbReference>
<evidence type="ECO:0000259" key="7">
    <source>
        <dbReference type="Pfam" id="PF25087"/>
    </source>
</evidence>
<evidence type="ECO:0000313" key="8">
    <source>
        <dbReference type="EMBL" id="KAI9637418.1"/>
    </source>
</evidence>
<dbReference type="Gene3D" id="2.160.10.10">
    <property type="entry name" value="Hexapeptide repeat proteins"/>
    <property type="match status" value="1"/>
</dbReference>
<dbReference type="InterPro" id="IPR029044">
    <property type="entry name" value="Nucleotide-diphossugar_trans"/>
</dbReference>
<feature type="domain" description="Mannose-1-phosphate guanyltransferase C-terminal" evidence="7">
    <location>
        <begin position="281"/>
        <end position="395"/>
    </location>
</feature>
<evidence type="ECO:0000256" key="5">
    <source>
        <dbReference type="ARBA" id="ARBA00047343"/>
    </source>
</evidence>
<comment type="caution">
    <text evidence="8">The sequence shown here is derived from an EMBL/GenBank/DDBJ whole genome shotgun (WGS) entry which is preliminary data.</text>
</comment>
<accession>A0AA38HAP0</accession>
<dbReference type="InterPro" id="IPR005835">
    <property type="entry name" value="NTP_transferase_dom"/>
</dbReference>
<dbReference type="GO" id="GO:0004475">
    <property type="term" value="F:mannose-1-phosphate guanylyltransferase (GTP) activity"/>
    <property type="evidence" value="ECO:0007669"/>
    <property type="project" value="UniProtKB-EC"/>
</dbReference>